<feature type="region of interest" description="Disordered" evidence="1">
    <location>
        <begin position="456"/>
        <end position="479"/>
    </location>
</feature>
<feature type="compositionally biased region" description="Polar residues" evidence="1">
    <location>
        <begin position="470"/>
        <end position="479"/>
    </location>
</feature>
<gene>
    <name evidence="2" type="ORF">AA14337_2906</name>
</gene>
<dbReference type="EMBL" id="BAPF01000050">
    <property type="protein sequence ID" value="GBQ84759.1"/>
    <property type="molecule type" value="Genomic_DNA"/>
</dbReference>
<protein>
    <submittedName>
        <fullName evidence="2">Uncharacterized protein</fullName>
    </submittedName>
</protein>
<accession>A0ABQ0PYH7</accession>
<sequence>MSSSSDSSDSKLLFDDPSVSGPNLAFNTGEVTGTEEVFNPEMSKLPGGVDTGWDITQWSAPGYFQPSEVDTSDTADADASLGGVPIGEWEESVPGNTSKLAIYDSAQYGYTYALTQGGGSNADVFLQTKNKVSGVADTFDHQITFTANEKITNVQENGYNGAWFTYNAFQVFFNLNGKYSEIPAAGYFMQAVMADDRGQLATTSGGGTSLPAGIYNLSNNYIYQDSSGTWHGDPAEVEDSLPLDGGNNQPFHQVTINLNACVNSLIARLVRNDPTHASEYEDVSAWSLGGAYIGPEGASYGSTSAPYTATMDVNHVRITSSNEAGVTYSTAAQKEVSVSDEDPSYVRVDPVSPTTVSTIHLPSDGTSNVALSSYNGSPEGVLITVDAEGTNDIIHLNGYDATIDLSNVIGGVEIEGTGNESVKLTGTGAVYLSGNVGSVEDARTDKGDYLSALPVISSGDQSSESGGGNNQTPTTSTSLNIASGATETTSFSADTATVVSSGGSLNLTSANSLVMVGGYKDFNLSAVTGQTNIAASLSSSGSLNNVAGTPGITLEGAGANLTVSGGNVSVQGNGGGVLTKTGDGSASVFGEMSSMFLYGGKSNYVGATLDGIGHLSYSLGTIGLTLAGSSSNMTVDGAGYDYFTAGAGSITLNNQASANITGVDSNGGNLYINANGGQINYQAETNVNATIVLGQGNAYLTYGQGYTATEVNMQASDMADVAGLNPANGELLATNLKSLSDVAVSYHDSNAYISESGGPGSIVLHKVHDGGVDLLGSLNGTNFSQQYHSNTLMIALNDKA</sequence>
<evidence type="ECO:0000313" key="2">
    <source>
        <dbReference type="EMBL" id="GBQ84759.1"/>
    </source>
</evidence>
<organism evidence="2 3">
    <name type="scientific">Acetobacter malorum DSM 14337</name>
    <dbReference type="NCBI Taxonomy" id="1307910"/>
    <lineage>
        <taxon>Bacteria</taxon>
        <taxon>Pseudomonadati</taxon>
        <taxon>Pseudomonadota</taxon>
        <taxon>Alphaproteobacteria</taxon>
        <taxon>Acetobacterales</taxon>
        <taxon>Acetobacteraceae</taxon>
        <taxon>Acetobacter</taxon>
    </lineage>
</organism>
<reference evidence="2" key="1">
    <citation type="submission" date="2013-04" db="EMBL/GenBank/DDBJ databases">
        <title>The genome sequencing project of 58 acetic acid bacteria.</title>
        <authorList>
            <person name="Okamoto-Kainuma A."/>
            <person name="Ishikawa M."/>
            <person name="Umino S."/>
            <person name="Koizumi Y."/>
            <person name="Shiwa Y."/>
            <person name="Yoshikawa H."/>
            <person name="Matsutani M."/>
            <person name="Matsushita K."/>
        </authorList>
    </citation>
    <scope>NUCLEOTIDE SEQUENCE</scope>
    <source>
        <strain evidence="2">DSM 14337</strain>
    </source>
</reference>
<name>A0ABQ0PYH7_9PROT</name>
<comment type="caution">
    <text evidence="2">The sequence shown here is derived from an EMBL/GenBank/DDBJ whole genome shotgun (WGS) entry which is preliminary data.</text>
</comment>
<keyword evidence="3" id="KW-1185">Reference proteome</keyword>
<evidence type="ECO:0000256" key="1">
    <source>
        <dbReference type="SAM" id="MobiDB-lite"/>
    </source>
</evidence>
<dbReference type="Proteomes" id="UP001065047">
    <property type="component" value="Unassembled WGS sequence"/>
</dbReference>
<feature type="region of interest" description="Disordered" evidence="1">
    <location>
        <begin position="1"/>
        <end position="28"/>
    </location>
</feature>
<proteinExistence type="predicted"/>
<evidence type="ECO:0000313" key="3">
    <source>
        <dbReference type="Proteomes" id="UP001065047"/>
    </source>
</evidence>